<comment type="caution">
    <text evidence="2">The sequence shown here is derived from an EMBL/GenBank/DDBJ whole genome shotgun (WGS) entry which is preliminary data.</text>
</comment>
<dbReference type="EMBL" id="JAUTBF010000001">
    <property type="protein sequence ID" value="MDQ1122982.1"/>
    <property type="molecule type" value="Genomic_DNA"/>
</dbReference>
<reference evidence="2 3" key="1">
    <citation type="submission" date="2023-07" db="EMBL/GenBank/DDBJ databases">
        <title>Functional and genomic diversity of the sorghum phyllosphere microbiome.</title>
        <authorList>
            <person name="Shade A."/>
        </authorList>
    </citation>
    <scope>NUCLEOTIDE SEQUENCE [LARGE SCALE GENOMIC DNA]</scope>
    <source>
        <strain evidence="2 3">SORGH_AS_1207</strain>
    </source>
</reference>
<accession>A0ABU0TTJ1</accession>
<dbReference type="PANTHER" id="PTHR43685:SF2">
    <property type="entry name" value="GLYCOSYLTRANSFERASE 2-LIKE DOMAIN-CONTAINING PROTEIN"/>
    <property type="match status" value="1"/>
</dbReference>
<keyword evidence="3" id="KW-1185">Reference proteome</keyword>
<dbReference type="PANTHER" id="PTHR43685">
    <property type="entry name" value="GLYCOSYLTRANSFERASE"/>
    <property type="match status" value="1"/>
</dbReference>
<sequence length="312" mass="35042">MSARVGIIVRTRQRPAFLRRALADIAAQTAPGWRVVVVDDGGDAAEVDAIVAAAGLDDRASVVHIAPGEGGRCIAANTGVRALDTEYVVLHDDDDRWHPEFLARTIDWLDAHPAHAAVSAATEIVYEENRSGVWVEVGRAPFWAGMTRISLSEMLSVNRAVPISVVYRRAVHDEVGWYDETLDAVEDWDLYLRILRSHEIGFLVGEPLAFWTQRPDSVGVDANSMFGLAVEHARDDAVVRDRALAEWVHREGPGLPLYLSRLQAEVIAHVDEAVGRLRHELREDLRQDLRREIDAHQPLLSRLRRFRRRLSR</sequence>
<dbReference type="InterPro" id="IPR001173">
    <property type="entry name" value="Glyco_trans_2-like"/>
</dbReference>
<dbReference type="Proteomes" id="UP001226691">
    <property type="component" value="Unassembled WGS sequence"/>
</dbReference>
<feature type="domain" description="Glycosyltransferase 2-like" evidence="1">
    <location>
        <begin position="7"/>
        <end position="131"/>
    </location>
</feature>
<gene>
    <name evidence="2" type="ORF">QE412_001555</name>
</gene>
<dbReference type="CDD" id="cd00761">
    <property type="entry name" value="Glyco_tranf_GTA_type"/>
    <property type="match status" value="1"/>
</dbReference>
<name>A0ABU0TTJ1_MICTR</name>
<dbReference type="RefSeq" id="WP_307481906.1">
    <property type="nucleotide sequence ID" value="NZ_JAUTBF010000001.1"/>
</dbReference>
<protein>
    <submittedName>
        <fullName evidence="2">Glycosyltransferase involved in cell wall biosynthesis</fullName>
    </submittedName>
</protein>
<dbReference type="SUPFAM" id="SSF53448">
    <property type="entry name" value="Nucleotide-diphospho-sugar transferases"/>
    <property type="match status" value="1"/>
</dbReference>
<dbReference type="Pfam" id="PF00535">
    <property type="entry name" value="Glycos_transf_2"/>
    <property type="match status" value="1"/>
</dbReference>
<dbReference type="Gene3D" id="3.90.550.10">
    <property type="entry name" value="Spore Coat Polysaccharide Biosynthesis Protein SpsA, Chain A"/>
    <property type="match status" value="1"/>
</dbReference>
<evidence type="ECO:0000313" key="3">
    <source>
        <dbReference type="Proteomes" id="UP001226691"/>
    </source>
</evidence>
<dbReference type="InterPro" id="IPR050834">
    <property type="entry name" value="Glycosyltransf_2"/>
</dbReference>
<dbReference type="InterPro" id="IPR029044">
    <property type="entry name" value="Nucleotide-diphossugar_trans"/>
</dbReference>
<evidence type="ECO:0000313" key="2">
    <source>
        <dbReference type="EMBL" id="MDQ1122982.1"/>
    </source>
</evidence>
<evidence type="ECO:0000259" key="1">
    <source>
        <dbReference type="Pfam" id="PF00535"/>
    </source>
</evidence>
<organism evidence="2 3">
    <name type="scientific">Microbacterium trichothecenolyticum</name>
    <name type="common">Aureobacterium trichothecenolyticum</name>
    <dbReference type="NCBI Taxonomy" id="69370"/>
    <lineage>
        <taxon>Bacteria</taxon>
        <taxon>Bacillati</taxon>
        <taxon>Actinomycetota</taxon>
        <taxon>Actinomycetes</taxon>
        <taxon>Micrococcales</taxon>
        <taxon>Microbacteriaceae</taxon>
        <taxon>Microbacterium</taxon>
    </lineage>
</organism>
<proteinExistence type="predicted"/>